<dbReference type="EMBL" id="MPUH01000739">
    <property type="protein sequence ID" value="OMJ74628.1"/>
    <property type="molecule type" value="Genomic_DNA"/>
</dbReference>
<comment type="caution">
    <text evidence="3">The sequence shown here is derived from an EMBL/GenBank/DDBJ whole genome shotgun (WGS) entry which is preliminary data.</text>
</comment>
<feature type="compositionally biased region" description="Basic and acidic residues" evidence="1">
    <location>
        <begin position="245"/>
        <end position="259"/>
    </location>
</feature>
<dbReference type="AlphaFoldDB" id="A0A1R2BCY4"/>
<dbReference type="CDD" id="cd06257">
    <property type="entry name" value="DnaJ"/>
    <property type="match status" value="1"/>
</dbReference>
<dbReference type="SUPFAM" id="SSF46565">
    <property type="entry name" value="Chaperone J-domain"/>
    <property type="match status" value="1"/>
</dbReference>
<dbReference type="OrthoDB" id="10250354at2759"/>
<evidence type="ECO:0000313" key="3">
    <source>
        <dbReference type="EMBL" id="OMJ74628.1"/>
    </source>
</evidence>
<feature type="region of interest" description="Disordered" evidence="1">
    <location>
        <begin position="149"/>
        <end position="175"/>
    </location>
</feature>
<dbReference type="PROSITE" id="PS00636">
    <property type="entry name" value="DNAJ_1"/>
    <property type="match status" value="1"/>
</dbReference>
<dbReference type="Proteomes" id="UP000187209">
    <property type="component" value="Unassembled WGS sequence"/>
</dbReference>
<dbReference type="InterPro" id="IPR036869">
    <property type="entry name" value="J_dom_sf"/>
</dbReference>
<dbReference type="InterPro" id="IPR043183">
    <property type="entry name" value="DNJB2/6-like"/>
</dbReference>
<dbReference type="PRINTS" id="PR00625">
    <property type="entry name" value="JDOMAIN"/>
</dbReference>
<feature type="compositionally biased region" description="Polar residues" evidence="1">
    <location>
        <begin position="210"/>
        <end position="243"/>
    </location>
</feature>
<dbReference type="Pfam" id="PF00226">
    <property type="entry name" value="DnaJ"/>
    <property type="match status" value="1"/>
</dbReference>
<evidence type="ECO:0000256" key="1">
    <source>
        <dbReference type="SAM" id="MobiDB-lite"/>
    </source>
</evidence>
<accession>A0A1R2BCY4</accession>
<sequence length="271" mass="30764">MSRKDYYEVLQVDKKATDDQIKKAYRKLALKWHPDKNPNNRQQAEEKFKEIGEAYAVLSDKNKRTIYDNYGFEGLEGRPASNTRANMGGNFGGFGGFGVFDSPGFGFPSSGFHHFDFSDAERLFREFFGGRDPFADFMDDEDIFSGFGFGNRHRDRGEETKASRKSNQMQKRRNDPFGDFFGGFGNFDRDPFFNDDDDFGGMEGNFRSYQKSSTMGSGSGASKSVQTVTETRNGKTITKTITQIRHPDGRVERHEETKDSSAGGRKQLKHK</sequence>
<dbReference type="GO" id="GO:0051082">
    <property type="term" value="F:unfolded protein binding"/>
    <property type="evidence" value="ECO:0007669"/>
    <property type="project" value="InterPro"/>
</dbReference>
<evidence type="ECO:0000313" key="4">
    <source>
        <dbReference type="Proteomes" id="UP000187209"/>
    </source>
</evidence>
<reference evidence="3 4" key="1">
    <citation type="submission" date="2016-11" db="EMBL/GenBank/DDBJ databases">
        <title>The macronuclear genome of Stentor coeruleus: a giant cell with tiny introns.</title>
        <authorList>
            <person name="Slabodnick M."/>
            <person name="Ruby J.G."/>
            <person name="Reiff S.B."/>
            <person name="Swart E.C."/>
            <person name="Gosai S."/>
            <person name="Prabakaran S."/>
            <person name="Witkowska E."/>
            <person name="Larue G.E."/>
            <person name="Fisher S."/>
            <person name="Freeman R.M."/>
            <person name="Gunawardena J."/>
            <person name="Chu W."/>
            <person name="Stover N.A."/>
            <person name="Gregory B.D."/>
            <person name="Nowacki M."/>
            <person name="Derisi J."/>
            <person name="Roy S.W."/>
            <person name="Marshall W.F."/>
            <person name="Sood P."/>
        </authorList>
    </citation>
    <scope>NUCLEOTIDE SEQUENCE [LARGE SCALE GENOMIC DNA]</scope>
    <source>
        <strain evidence="3">WM001</strain>
    </source>
</reference>
<dbReference type="GO" id="GO:0030544">
    <property type="term" value="F:Hsp70 protein binding"/>
    <property type="evidence" value="ECO:0007669"/>
    <property type="project" value="InterPro"/>
</dbReference>
<protein>
    <recommendedName>
        <fullName evidence="2">J domain-containing protein</fullName>
    </recommendedName>
</protein>
<dbReference type="InterPro" id="IPR001623">
    <property type="entry name" value="DnaJ_domain"/>
</dbReference>
<name>A0A1R2BCY4_9CILI</name>
<proteinExistence type="predicted"/>
<dbReference type="SMART" id="SM00271">
    <property type="entry name" value="DnaJ"/>
    <property type="match status" value="1"/>
</dbReference>
<gene>
    <name evidence="3" type="ORF">SteCoe_26410</name>
</gene>
<dbReference type="PROSITE" id="PS50076">
    <property type="entry name" value="DNAJ_2"/>
    <property type="match status" value="1"/>
</dbReference>
<feature type="region of interest" description="Disordered" evidence="1">
    <location>
        <begin position="210"/>
        <end position="271"/>
    </location>
</feature>
<dbReference type="PANTHER" id="PTHR45168:SF3">
    <property type="entry name" value="DNAJ HEAT SHOCK PROTEIN FAMILY (HSP40) MEMBER B2"/>
    <property type="match status" value="1"/>
</dbReference>
<evidence type="ECO:0000259" key="2">
    <source>
        <dbReference type="PROSITE" id="PS50076"/>
    </source>
</evidence>
<organism evidence="3 4">
    <name type="scientific">Stentor coeruleus</name>
    <dbReference type="NCBI Taxonomy" id="5963"/>
    <lineage>
        <taxon>Eukaryota</taxon>
        <taxon>Sar</taxon>
        <taxon>Alveolata</taxon>
        <taxon>Ciliophora</taxon>
        <taxon>Postciliodesmatophora</taxon>
        <taxon>Heterotrichea</taxon>
        <taxon>Heterotrichida</taxon>
        <taxon>Stentoridae</taxon>
        <taxon>Stentor</taxon>
    </lineage>
</organism>
<keyword evidence="4" id="KW-1185">Reference proteome</keyword>
<dbReference type="PANTHER" id="PTHR45168">
    <property type="entry name" value="DNAJ HOMOLOG SUBFAMILY B MEMBER 2"/>
    <property type="match status" value="1"/>
</dbReference>
<feature type="domain" description="J" evidence="2">
    <location>
        <begin position="5"/>
        <end position="71"/>
    </location>
</feature>
<dbReference type="Gene3D" id="1.10.287.110">
    <property type="entry name" value="DnaJ domain"/>
    <property type="match status" value="1"/>
</dbReference>
<dbReference type="InterPro" id="IPR018253">
    <property type="entry name" value="DnaJ_domain_CS"/>
</dbReference>